<evidence type="ECO:0000256" key="9">
    <source>
        <dbReference type="ARBA" id="ARBA00023167"/>
    </source>
</evidence>
<evidence type="ECO:0000256" key="6">
    <source>
        <dbReference type="ARBA" id="ARBA00022857"/>
    </source>
</evidence>
<dbReference type="InterPro" id="IPR046346">
    <property type="entry name" value="Aminoacid_DH-like_N_sf"/>
</dbReference>
<protein>
    <recommendedName>
        <fullName evidence="11">Bifunctional protein FolD</fullName>
    </recommendedName>
    <domain>
        <recommendedName>
            <fullName evidence="11">Methylenetetrahydrofolate dehydrogenase</fullName>
            <ecNumber evidence="11">1.5.1.5</ecNumber>
        </recommendedName>
    </domain>
    <domain>
        <recommendedName>
            <fullName evidence="11">Methenyltetrahydrofolate cyclohydrolase</fullName>
            <ecNumber evidence="11">3.5.4.9</ecNumber>
        </recommendedName>
    </domain>
</protein>
<dbReference type="Pfam" id="PF00763">
    <property type="entry name" value="THF_DHG_CYH"/>
    <property type="match status" value="1"/>
</dbReference>
<sequence length="292" mass="32544">MVLILDGKTLSQKIQENISQIMSQNKFTKVPSLAIIQVDQLFESNIYVKNKINTALKLGFKAELFVFEKDVKQDYLINEIKRIQKEFDGIIVQLPLPKHLDKDQILNTITPEKDIDGLTLLNNQKLENNQEAFLPATALGIYILLKSYNINIKNTNIGIVGESKIVGYPIKLALLKNNSKVTSYNKQTGISNLKQHDILIVAAGVKHLINAQHVTNNSVVIDVGIHRDTNNKITGDCDFEAIKNIVKAITPVPGGVGPMTIVSLIINLIVAFAKQNQDFAEKFNSIIKLSEF</sequence>
<dbReference type="SUPFAM" id="SSF53223">
    <property type="entry name" value="Aminoacid dehydrogenase-like, N-terminal domain"/>
    <property type="match status" value="1"/>
</dbReference>
<feature type="binding site" evidence="11">
    <location>
        <begin position="161"/>
        <end position="163"/>
    </location>
    <ligand>
        <name>NADP(+)</name>
        <dbReference type="ChEBI" id="CHEBI:58349"/>
    </ligand>
</feature>
<dbReference type="EMBL" id="CP148066">
    <property type="protein sequence ID" value="WXL28718.1"/>
    <property type="molecule type" value="Genomic_DNA"/>
</dbReference>
<dbReference type="Gene3D" id="3.40.50.720">
    <property type="entry name" value="NAD(P)-binding Rossmann-like Domain"/>
    <property type="match status" value="1"/>
</dbReference>
<evidence type="ECO:0000256" key="1">
    <source>
        <dbReference type="ARBA" id="ARBA00004777"/>
    </source>
</evidence>
<feature type="domain" description="Tetrahydrofolate dehydrogenase/cyclohydrolase catalytic" evidence="12">
    <location>
        <begin position="5"/>
        <end position="116"/>
    </location>
</feature>
<evidence type="ECO:0000256" key="5">
    <source>
        <dbReference type="ARBA" id="ARBA00022801"/>
    </source>
</evidence>
<evidence type="ECO:0000259" key="12">
    <source>
        <dbReference type="Pfam" id="PF00763"/>
    </source>
</evidence>
<comment type="pathway">
    <text evidence="1 11">One-carbon metabolism; tetrahydrofolate interconversion.</text>
</comment>
<keyword evidence="10 11" id="KW-0511">Multifunctional enzyme</keyword>
<keyword evidence="3 11" id="KW-0028">Amino-acid biosynthesis</keyword>
<comment type="catalytic activity">
    <reaction evidence="11">
        <text>(6R)-5,10-methenyltetrahydrofolate + H2O = (6R)-10-formyltetrahydrofolate + H(+)</text>
        <dbReference type="Rhea" id="RHEA:23700"/>
        <dbReference type="ChEBI" id="CHEBI:15377"/>
        <dbReference type="ChEBI" id="CHEBI:15378"/>
        <dbReference type="ChEBI" id="CHEBI:57455"/>
        <dbReference type="ChEBI" id="CHEBI:195366"/>
        <dbReference type="EC" id="3.5.4.9"/>
    </reaction>
</comment>
<evidence type="ECO:0000313" key="14">
    <source>
        <dbReference type="EMBL" id="WXL28718.1"/>
    </source>
</evidence>
<dbReference type="EC" id="1.5.1.5" evidence="11"/>
<dbReference type="InterPro" id="IPR020631">
    <property type="entry name" value="THF_DH/CycHdrlase_NAD-bd_dom"/>
</dbReference>
<comment type="caution">
    <text evidence="11">Lacks conserved residue(s) required for the propagation of feature annotation.</text>
</comment>
<dbReference type="InterPro" id="IPR000672">
    <property type="entry name" value="THF_DH/CycHdrlase"/>
</dbReference>
<dbReference type="PANTHER" id="PTHR48099:SF5">
    <property type="entry name" value="C-1-TETRAHYDROFOLATE SYNTHASE, CYTOPLASMIC"/>
    <property type="match status" value="1"/>
</dbReference>
<dbReference type="PANTHER" id="PTHR48099">
    <property type="entry name" value="C-1-TETRAHYDROFOLATE SYNTHASE, CYTOPLASMIC-RELATED"/>
    <property type="match status" value="1"/>
</dbReference>
<evidence type="ECO:0000259" key="13">
    <source>
        <dbReference type="Pfam" id="PF02882"/>
    </source>
</evidence>
<evidence type="ECO:0000256" key="8">
    <source>
        <dbReference type="ARBA" id="ARBA00023102"/>
    </source>
</evidence>
<feature type="binding site" evidence="11">
    <location>
        <position position="225"/>
    </location>
    <ligand>
        <name>NADP(+)</name>
        <dbReference type="ChEBI" id="CHEBI:58349"/>
    </ligand>
</feature>
<evidence type="ECO:0000256" key="2">
    <source>
        <dbReference type="ARBA" id="ARBA00022563"/>
    </source>
</evidence>
<keyword evidence="6 11" id="KW-0521">NADP</keyword>
<evidence type="ECO:0000313" key="15">
    <source>
        <dbReference type="Proteomes" id="UP001460679"/>
    </source>
</evidence>
<dbReference type="InterPro" id="IPR020630">
    <property type="entry name" value="THF_DH/CycHdrlase_cat_dom"/>
</dbReference>
<accession>A0ABZ2RPN0</accession>
<proteinExistence type="inferred from homology"/>
<dbReference type="HAMAP" id="MF_01576">
    <property type="entry name" value="THF_DHG_CYH"/>
    <property type="match status" value="1"/>
</dbReference>
<feature type="domain" description="Tetrahydrofolate dehydrogenase/cyclohydrolase NAD(P)-binding" evidence="13">
    <location>
        <begin position="135"/>
        <end position="275"/>
    </location>
</feature>
<name>A0ABZ2RPN0_9BACT</name>
<keyword evidence="4 11" id="KW-0658">Purine biosynthesis</keyword>
<dbReference type="InterPro" id="IPR036291">
    <property type="entry name" value="NAD(P)-bd_dom_sf"/>
</dbReference>
<evidence type="ECO:0000256" key="3">
    <source>
        <dbReference type="ARBA" id="ARBA00022605"/>
    </source>
</evidence>
<dbReference type="Pfam" id="PF02882">
    <property type="entry name" value="THF_DHG_CYH_C"/>
    <property type="match status" value="1"/>
</dbReference>
<dbReference type="InterPro" id="IPR020867">
    <property type="entry name" value="THF_DH/CycHdrlase_CS"/>
</dbReference>
<dbReference type="RefSeq" id="WP_205498524.1">
    <property type="nucleotide sequence ID" value="NZ_CP148066.1"/>
</dbReference>
<evidence type="ECO:0000256" key="4">
    <source>
        <dbReference type="ARBA" id="ARBA00022755"/>
    </source>
</evidence>
<evidence type="ECO:0000256" key="11">
    <source>
        <dbReference type="HAMAP-Rule" id="MF_01576"/>
    </source>
</evidence>
<dbReference type="SUPFAM" id="SSF51735">
    <property type="entry name" value="NAD(P)-binding Rossmann-fold domains"/>
    <property type="match status" value="1"/>
</dbReference>
<comment type="function">
    <text evidence="11">Catalyzes the oxidation of 5,10-methylenetetrahydrofolate to 5,10-methenyltetrahydrofolate and then the hydrolysis of 5,10-methenyltetrahydrofolate to 10-formyltetrahydrofolate.</text>
</comment>
<reference evidence="14" key="1">
    <citation type="submission" date="2024-03" db="EMBL/GenBank/DDBJ databases">
        <title>Complete genome sequence of Mycoplasma gypis type strain B1/T1.</title>
        <authorList>
            <person name="Spergser J."/>
        </authorList>
    </citation>
    <scope>NUCLEOTIDE SEQUENCE [LARGE SCALE GENOMIC DNA]</scope>
    <source>
        <strain evidence="14">B1/T1</strain>
    </source>
</reference>
<keyword evidence="8 11" id="KW-0368">Histidine biosynthesis</keyword>
<comment type="subunit">
    <text evidence="11">Homodimer.</text>
</comment>
<comment type="similarity">
    <text evidence="11">Belongs to the tetrahydrofolate dehydrogenase/cyclohydrolase family.</text>
</comment>
<dbReference type="Proteomes" id="UP001460679">
    <property type="component" value="Chromosome"/>
</dbReference>
<keyword evidence="2 11" id="KW-0554">One-carbon metabolism</keyword>
<evidence type="ECO:0000256" key="10">
    <source>
        <dbReference type="ARBA" id="ARBA00023268"/>
    </source>
</evidence>
<dbReference type="Gene3D" id="3.40.50.10860">
    <property type="entry name" value="Leucine Dehydrogenase, chain A, domain 1"/>
    <property type="match status" value="1"/>
</dbReference>
<comment type="catalytic activity">
    <reaction evidence="11">
        <text>(6R)-5,10-methylene-5,6,7,8-tetrahydrofolate + NADP(+) = (6R)-5,10-methenyltetrahydrofolate + NADPH</text>
        <dbReference type="Rhea" id="RHEA:22812"/>
        <dbReference type="ChEBI" id="CHEBI:15636"/>
        <dbReference type="ChEBI" id="CHEBI:57455"/>
        <dbReference type="ChEBI" id="CHEBI:57783"/>
        <dbReference type="ChEBI" id="CHEBI:58349"/>
        <dbReference type="EC" id="1.5.1.5"/>
    </reaction>
</comment>
<dbReference type="CDD" id="cd01080">
    <property type="entry name" value="NAD_bind_m-THF_DH_Cyclohyd"/>
    <property type="match status" value="1"/>
</dbReference>
<keyword evidence="15" id="KW-1185">Reference proteome</keyword>
<dbReference type="PRINTS" id="PR00085">
    <property type="entry name" value="THFDHDRGNASE"/>
</dbReference>
<keyword evidence="9 11" id="KW-0486">Methionine biosynthesis</keyword>
<keyword evidence="5 11" id="KW-0378">Hydrolase</keyword>
<keyword evidence="7 11" id="KW-0560">Oxidoreductase</keyword>
<dbReference type="EC" id="3.5.4.9" evidence="11"/>
<dbReference type="PROSITE" id="PS00767">
    <property type="entry name" value="THF_DHG_CYH_2"/>
    <property type="match status" value="1"/>
</dbReference>
<gene>
    <name evidence="11" type="primary">folD</name>
    <name evidence="14" type="ORF">WG616_01705</name>
</gene>
<organism evidence="14 15">
    <name type="scientific">[Mycoplasma] gypis</name>
    <dbReference type="NCBI Taxonomy" id="92404"/>
    <lineage>
        <taxon>Bacteria</taxon>
        <taxon>Bacillati</taxon>
        <taxon>Mycoplasmatota</taxon>
        <taxon>Mycoplasmoidales</taxon>
        <taxon>Metamycoplasmataceae</taxon>
        <taxon>Metamycoplasma</taxon>
    </lineage>
</organism>
<evidence type="ECO:0000256" key="7">
    <source>
        <dbReference type="ARBA" id="ARBA00023002"/>
    </source>
</evidence>